<dbReference type="AlphaFoldDB" id="A0A0F9LPS7"/>
<accession>A0A0F9LPS7</accession>
<reference evidence="2" key="1">
    <citation type="journal article" date="2015" name="Nature">
        <title>Complex archaea that bridge the gap between prokaryotes and eukaryotes.</title>
        <authorList>
            <person name="Spang A."/>
            <person name="Saw J.H."/>
            <person name="Jorgensen S.L."/>
            <person name="Zaremba-Niedzwiedzka K."/>
            <person name="Martijn J."/>
            <person name="Lind A.E."/>
            <person name="van Eijk R."/>
            <person name="Schleper C."/>
            <person name="Guy L."/>
            <person name="Ettema T.J."/>
        </authorList>
    </citation>
    <scope>NUCLEOTIDE SEQUENCE</scope>
</reference>
<proteinExistence type="predicted"/>
<dbReference type="EMBL" id="LAZR01006021">
    <property type="protein sequence ID" value="KKM95328.1"/>
    <property type="molecule type" value="Genomic_DNA"/>
</dbReference>
<feature type="domain" description="FAS1-like dehydratase" evidence="1">
    <location>
        <begin position="17"/>
        <end position="154"/>
    </location>
</feature>
<comment type="caution">
    <text evidence="2">The sequence shown here is derived from an EMBL/GenBank/DDBJ whole genome shotgun (WGS) entry which is preliminary data.</text>
</comment>
<name>A0A0F9LPS7_9ZZZZ</name>
<gene>
    <name evidence="2" type="ORF">LCGC14_1189280</name>
</gene>
<evidence type="ECO:0000313" key="2">
    <source>
        <dbReference type="EMBL" id="KKM95328.1"/>
    </source>
</evidence>
<dbReference type="SUPFAM" id="SSF54637">
    <property type="entry name" value="Thioesterase/thiol ester dehydrase-isomerase"/>
    <property type="match status" value="1"/>
</dbReference>
<dbReference type="InterPro" id="IPR039569">
    <property type="entry name" value="FAS1-like_DH_region"/>
</dbReference>
<dbReference type="Pfam" id="PF13452">
    <property type="entry name" value="FAS1_DH_region"/>
    <property type="match status" value="1"/>
</dbReference>
<dbReference type="Gene3D" id="3.10.129.10">
    <property type="entry name" value="Hotdog Thioesterase"/>
    <property type="match status" value="1"/>
</dbReference>
<evidence type="ECO:0000259" key="1">
    <source>
        <dbReference type="Pfam" id="PF13452"/>
    </source>
</evidence>
<sequence length="166" mass="18611">MDIDELKKNAEFLINTLTGMEIPGSATFNIRHRNLVKFAKVYGITDPKYVGSEEEGVVACHAFANYFTVKALYKLVLGIKVEQNGKERGLVRDPGKMLHTGNRYNWEGCVNIKSGDKLKVTGKCGKVWLIEKNMILFVEFLINIKNQNNEPVCNVVITAGLRKGGY</sequence>
<organism evidence="2">
    <name type="scientific">marine sediment metagenome</name>
    <dbReference type="NCBI Taxonomy" id="412755"/>
    <lineage>
        <taxon>unclassified sequences</taxon>
        <taxon>metagenomes</taxon>
        <taxon>ecological metagenomes</taxon>
    </lineage>
</organism>
<protein>
    <recommendedName>
        <fullName evidence="1">FAS1-like dehydratase domain-containing protein</fullName>
    </recommendedName>
</protein>
<dbReference type="InterPro" id="IPR029069">
    <property type="entry name" value="HotDog_dom_sf"/>
</dbReference>